<dbReference type="EMBL" id="VULX01000030">
    <property type="protein sequence ID" value="MSR92400.1"/>
    <property type="molecule type" value="Genomic_DNA"/>
</dbReference>
<dbReference type="PANTHER" id="PTHR10000:SF8">
    <property type="entry name" value="HAD SUPERFAMILY HYDROLASE-LIKE, TYPE 3"/>
    <property type="match status" value="1"/>
</dbReference>
<accession>A0A7X2T2M1</accession>
<dbReference type="InterPro" id="IPR000150">
    <property type="entry name" value="Cof"/>
</dbReference>
<dbReference type="GO" id="GO:0016791">
    <property type="term" value="F:phosphatase activity"/>
    <property type="evidence" value="ECO:0007669"/>
    <property type="project" value="TreeGrafter"/>
</dbReference>
<dbReference type="PANTHER" id="PTHR10000">
    <property type="entry name" value="PHOSPHOSERINE PHOSPHATASE"/>
    <property type="match status" value="1"/>
</dbReference>
<dbReference type="Gene3D" id="3.40.50.1000">
    <property type="entry name" value="HAD superfamily/HAD-like"/>
    <property type="match status" value="1"/>
</dbReference>
<evidence type="ECO:0000313" key="2">
    <source>
        <dbReference type="Proteomes" id="UP000460287"/>
    </source>
</evidence>
<dbReference type="InterPro" id="IPR006379">
    <property type="entry name" value="HAD-SF_hydro_IIB"/>
</dbReference>
<dbReference type="SUPFAM" id="SSF56784">
    <property type="entry name" value="HAD-like"/>
    <property type="match status" value="1"/>
</dbReference>
<dbReference type="GO" id="GO:0000287">
    <property type="term" value="F:magnesium ion binding"/>
    <property type="evidence" value="ECO:0007669"/>
    <property type="project" value="TreeGrafter"/>
</dbReference>
<gene>
    <name evidence="1" type="ORF">FYJ33_13620</name>
</gene>
<reference evidence="1 2" key="1">
    <citation type="submission" date="2019-08" db="EMBL/GenBank/DDBJ databases">
        <title>In-depth cultivation of the pig gut microbiome towards novel bacterial diversity and tailored functional studies.</title>
        <authorList>
            <person name="Wylensek D."/>
            <person name="Hitch T.C.A."/>
            <person name="Clavel T."/>
        </authorList>
    </citation>
    <scope>NUCLEOTIDE SEQUENCE [LARGE SCALE GENOMIC DNA]</scope>
    <source>
        <strain evidence="1 2">WCA-383-APC-5B</strain>
    </source>
</reference>
<sequence>MKLFVSDLDGTLLNSNAKVSDNTKKILNDLIGSKGLKFTVATARTPATAVPILEGIDINIPTVMMNGVLLYNLKEKKYLDIKSIDNTIVKKICGIFKQAKKDYFAYGIKDNKLVVYYRNMNRYEEKYYEERCGSPLKTFIHVEDYDTDMVGAEIINFVVLDTYDNLKGIEEKLQKIEEVTVNLYEDLYGDGNFFMDVYNSNASKANAIKSISERYLDGEKIIAFGDNINDIPMFEEADECYAVENAADRLKKIATGIIGNHNDDAVAQYLRETFK</sequence>
<evidence type="ECO:0000313" key="1">
    <source>
        <dbReference type="EMBL" id="MSR92400.1"/>
    </source>
</evidence>
<dbReference type="InterPro" id="IPR023214">
    <property type="entry name" value="HAD_sf"/>
</dbReference>
<dbReference type="GO" id="GO:0005829">
    <property type="term" value="C:cytosol"/>
    <property type="evidence" value="ECO:0007669"/>
    <property type="project" value="TreeGrafter"/>
</dbReference>
<dbReference type="NCBIfam" id="TIGR01484">
    <property type="entry name" value="HAD-SF-IIB"/>
    <property type="match status" value="1"/>
</dbReference>
<dbReference type="AlphaFoldDB" id="A0A7X2T2M1"/>
<dbReference type="RefSeq" id="WP_328598710.1">
    <property type="nucleotide sequence ID" value="NZ_VULX01000030.1"/>
</dbReference>
<dbReference type="Pfam" id="PF08282">
    <property type="entry name" value="Hydrolase_3"/>
    <property type="match status" value="1"/>
</dbReference>
<name>A0A7X2T2M1_9CLOT</name>
<comment type="caution">
    <text evidence="1">The sequence shown here is derived from an EMBL/GenBank/DDBJ whole genome shotgun (WGS) entry which is preliminary data.</text>
</comment>
<dbReference type="Proteomes" id="UP000460287">
    <property type="component" value="Unassembled WGS sequence"/>
</dbReference>
<organism evidence="1 2">
    <name type="scientific">Inconstantimicrobium porci</name>
    <dbReference type="NCBI Taxonomy" id="2652291"/>
    <lineage>
        <taxon>Bacteria</taxon>
        <taxon>Bacillati</taxon>
        <taxon>Bacillota</taxon>
        <taxon>Clostridia</taxon>
        <taxon>Eubacteriales</taxon>
        <taxon>Clostridiaceae</taxon>
        <taxon>Inconstantimicrobium</taxon>
    </lineage>
</organism>
<keyword evidence="1" id="KW-0378">Hydrolase</keyword>
<dbReference type="InterPro" id="IPR036412">
    <property type="entry name" value="HAD-like_sf"/>
</dbReference>
<dbReference type="Gene3D" id="3.30.1240.10">
    <property type="match status" value="1"/>
</dbReference>
<proteinExistence type="predicted"/>
<protein>
    <submittedName>
        <fullName evidence="1">HAD family hydrolase</fullName>
    </submittedName>
</protein>
<dbReference type="PROSITE" id="PS01228">
    <property type="entry name" value="COF_1"/>
    <property type="match status" value="1"/>
</dbReference>
<keyword evidence="2" id="KW-1185">Reference proteome</keyword>
<dbReference type="NCBIfam" id="TIGR00099">
    <property type="entry name" value="Cof-subfamily"/>
    <property type="match status" value="1"/>
</dbReference>